<dbReference type="EMBL" id="CP064936">
    <property type="protein sequence ID" value="QQA00234.1"/>
    <property type="molecule type" value="Genomic_DNA"/>
</dbReference>
<dbReference type="Gene3D" id="3.40.50.1110">
    <property type="entry name" value="SGNH hydrolase"/>
    <property type="match status" value="1"/>
</dbReference>
<organism evidence="1 2">
    <name type="scientific">Treponema peruense</name>
    <dbReference type="NCBI Taxonomy" id="2787628"/>
    <lineage>
        <taxon>Bacteria</taxon>
        <taxon>Pseudomonadati</taxon>
        <taxon>Spirochaetota</taxon>
        <taxon>Spirochaetia</taxon>
        <taxon>Spirochaetales</taxon>
        <taxon>Treponemataceae</taxon>
        <taxon>Treponema</taxon>
    </lineage>
</organism>
<sequence>MSKIDDKIEEFKVVNGMARKNEVVCFGSSFFSKMDFLEMACDSGMTKPVYNRSIEGLSISDAEKVLSETVYPLEPSKIFVNIGDADVNGSKFNEDDFIAKYEWMLLSIHRNCRNCRIFVVSAISDKECAKSLNKRLEQLAKSTGCTYIDICSEGVKHAYTKVFNQLKPFIRNFPINFADAMQYQAG</sequence>
<name>A0A7T3V4I7_9SPIR</name>
<keyword evidence="2" id="KW-1185">Reference proteome</keyword>
<dbReference type="AlphaFoldDB" id="A0A7T3V4I7"/>
<protein>
    <submittedName>
        <fullName evidence="1">Uncharacterized protein</fullName>
    </submittedName>
</protein>
<gene>
    <name evidence="1" type="ORF">IWA51_08085</name>
</gene>
<dbReference type="InterPro" id="IPR036514">
    <property type="entry name" value="SGNH_hydro_sf"/>
</dbReference>
<dbReference type="KEGG" id="tper:IWA51_08085"/>
<dbReference type="RefSeq" id="WP_198442054.1">
    <property type="nucleotide sequence ID" value="NZ_CBCSHE010000001.1"/>
</dbReference>
<accession>A0A7T3V4I7</accession>
<dbReference type="SUPFAM" id="SSF52266">
    <property type="entry name" value="SGNH hydrolase"/>
    <property type="match status" value="1"/>
</dbReference>
<evidence type="ECO:0000313" key="2">
    <source>
        <dbReference type="Proteomes" id="UP000595224"/>
    </source>
</evidence>
<dbReference type="GO" id="GO:0016788">
    <property type="term" value="F:hydrolase activity, acting on ester bonds"/>
    <property type="evidence" value="ECO:0007669"/>
    <property type="project" value="UniProtKB-ARBA"/>
</dbReference>
<evidence type="ECO:0000313" key="1">
    <source>
        <dbReference type="EMBL" id="QQA00234.1"/>
    </source>
</evidence>
<dbReference type="Proteomes" id="UP000595224">
    <property type="component" value="Chromosome"/>
</dbReference>
<reference evidence="1 2" key="1">
    <citation type="submission" date="2020-11" db="EMBL/GenBank/DDBJ databases">
        <title>Treponema Peruensis nv. sp., first commensal Treponema isolated from human feces.</title>
        <authorList>
            <person name="Belkhou C."/>
            <person name="Raes J."/>
        </authorList>
    </citation>
    <scope>NUCLEOTIDE SEQUENCE [LARGE SCALE GENOMIC DNA]</scope>
    <source>
        <strain evidence="1 2">RCC2812</strain>
    </source>
</reference>
<proteinExistence type="predicted"/>